<keyword evidence="2" id="KW-0805">Transcription regulation</keyword>
<dbReference type="Gene3D" id="1.10.10.10">
    <property type="entry name" value="Winged helix-like DNA-binding domain superfamily/Winged helix DNA-binding domain"/>
    <property type="match status" value="1"/>
</dbReference>
<dbReference type="PANTHER" id="PTHR30346:SF29">
    <property type="entry name" value="LYSR SUBSTRATE-BINDING"/>
    <property type="match status" value="1"/>
</dbReference>
<keyword evidence="4" id="KW-0804">Transcription</keyword>
<evidence type="ECO:0000313" key="7">
    <source>
        <dbReference type="Proteomes" id="UP000266915"/>
    </source>
</evidence>
<evidence type="ECO:0000259" key="5">
    <source>
        <dbReference type="PROSITE" id="PS50931"/>
    </source>
</evidence>
<dbReference type="Pfam" id="PF00126">
    <property type="entry name" value="HTH_1"/>
    <property type="match status" value="1"/>
</dbReference>
<comment type="caution">
    <text evidence="6">The sequence shown here is derived from an EMBL/GenBank/DDBJ whole genome shotgun (WGS) entry which is preliminary data.</text>
</comment>
<proteinExistence type="inferred from homology"/>
<organism evidence="6 7">
    <name type="scientific">Plantibacter flavus</name>
    <dbReference type="NCBI Taxonomy" id="150123"/>
    <lineage>
        <taxon>Bacteria</taxon>
        <taxon>Bacillati</taxon>
        <taxon>Actinomycetota</taxon>
        <taxon>Actinomycetes</taxon>
        <taxon>Micrococcales</taxon>
        <taxon>Microbacteriaceae</taxon>
        <taxon>Plantibacter</taxon>
    </lineage>
</organism>
<sequence length="331" mass="34234">MRTITRDYASRVSTLSPQPSSSALDAGSLLVVGAIASTGSITAAAHALGSSQPAVSQHLRRLERRLGMPVVERVGRGVRLTEAGAILAGHAVAVDRAVRAASEEVAALAGLRSGRVRLVAFPSASSMLVPQLLARLADEHPGIGVSFVEAEPPEAVAAVRAGEADVAITFSYPDDPDDPHRESAAGLRVRRFGTDPMRLVLPVGHARADDRQVDLAALAGERWIAGCPRCRGHLLGLCRSSGFEPVIAHETDNAIAVTALVAAGLGVALLPTLALAAAQLPTEVVVLPTRNDDDRALHLVSAEHADRIPAVAALLRIAASVGGATKMTGDV</sequence>
<dbReference type="InterPro" id="IPR036390">
    <property type="entry name" value="WH_DNA-bd_sf"/>
</dbReference>
<dbReference type="SUPFAM" id="SSF46785">
    <property type="entry name" value="Winged helix' DNA-binding domain"/>
    <property type="match status" value="1"/>
</dbReference>
<dbReference type="InterPro" id="IPR036388">
    <property type="entry name" value="WH-like_DNA-bd_sf"/>
</dbReference>
<comment type="similarity">
    <text evidence="1">Belongs to the LysR transcriptional regulatory family.</text>
</comment>
<keyword evidence="3 6" id="KW-0238">DNA-binding</keyword>
<keyword evidence="7" id="KW-1185">Reference proteome</keyword>
<evidence type="ECO:0000256" key="2">
    <source>
        <dbReference type="ARBA" id="ARBA00023015"/>
    </source>
</evidence>
<dbReference type="GO" id="GO:0003700">
    <property type="term" value="F:DNA-binding transcription factor activity"/>
    <property type="evidence" value="ECO:0007669"/>
    <property type="project" value="InterPro"/>
</dbReference>
<reference evidence="6 7" key="1">
    <citation type="submission" date="2018-11" db="EMBL/GenBank/DDBJ databases">
        <title>Sequencing the genomes of 1000 actinobacteria strains.</title>
        <authorList>
            <person name="Klenk H.-P."/>
        </authorList>
    </citation>
    <scope>NUCLEOTIDE SEQUENCE [LARGE SCALE GENOMIC DNA]</scope>
    <source>
        <strain evidence="6 7">DSM 14012</strain>
    </source>
</reference>
<dbReference type="InterPro" id="IPR000847">
    <property type="entry name" value="LysR_HTH_N"/>
</dbReference>
<evidence type="ECO:0000256" key="4">
    <source>
        <dbReference type="ARBA" id="ARBA00023163"/>
    </source>
</evidence>
<evidence type="ECO:0000313" key="6">
    <source>
        <dbReference type="EMBL" id="ROR81438.1"/>
    </source>
</evidence>
<dbReference type="AlphaFoldDB" id="A0A3N2C1Q5"/>
<dbReference type="Pfam" id="PF03466">
    <property type="entry name" value="LysR_substrate"/>
    <property type="match status" value="1"/>
</dbReference>
<dbReference type="SUPFAM" id="SSF53850">
    <property type="entry name" value="Periplasmic binding protein-like II"/>
    <property type="match status" value="1"/>
</dbReference>
<dbReference type="GO" id="GO:0003677">
    <property type="term" value="F:DNA binding"/>
    <property type="evidence" value="ECO:0007669"/>
    <property type="project" value="UniProtKB-KW"/>
</dbReference>
<dbReference type="InterPro" id="IPR005119">
    <property type="entry name" value="LysR_subst-bd"/>
</dbReference>
<dbReference type="Proteomes" id="UP000266915">
    <property type="component" value="Unassembled WGS sequence"/>
</dbReference>
<dbReference type="PROSITE" id="PS50931">
    <property type="entry name" value="HTH_LYSR"/>
    <property type="match status" value="1"/>
</dbReference>
<dbReference type="GO" id="GO:0032993">
    <property type="term" value="C:protein-DNA complex"/>
    <property type="evidence" value="ECO:0007669"/>
    <property type="project" value="TreeGrafter"/>
</dbReference>
<feature type="domain" description="HTH lysR-type" evidence="5">
    <location>
        <begin position="34"/>
        <end position="81"/>
    </location>
</feature>
<gene>
    <name evidence="6" type="ORF">EDD42_1498</name>
</gene>
<dbReference type="CDD" id="cd08423">
    <property type="entry name" value="PBP2_LTTR_like_6"/>
    <property type="match status" value="1"/>
</dbReference>
<name>A0A3N2C1Q5_9MICO</name>
<evidence type="ECO:0000256" key="3">
    <source>
        <dbReference type="ARBA" id="ARBA00023125"/>
    </source>
</evidence>
<accession>A0A3N2C1Q5</accession>
<dbReference type="PANTHER" id="PTHR30346">
    <property type="entry name" value="TRANSCRIPTIONAL DUAL REGULATOR HCAR-RELATED"/>
    <property type="match status" value="1"/>
</dbReference>
<evidence type="ECO:0000256" key="1">
    <source>
        <dbReference type="ARBA" id="ARBA00009437"/>
    </source>
</evidence>
<protein>
    <submittedName>
        <fullName evidence="6">DNA-binding transcriptional LysR family regulator</fullName>
    </submittedName>
</protein>
<dbReference type="EMBL" id="RKHL01000001">
    <property type="protein sequence ID" value="ROR81438.1"/>
    <property type="molecule type" value="Genomic_DNA"/>
</dbReference>
<dbReference type="PRINTS" id="PR00039">
    <property type="entry name" value="HTHLYSR"/>
</dbReference>
<dbReference type="Gene3D" id="3.40.190.10">
    <property type="entry name" value="Periplasmic binding protein-like II"/>
    <property type="match status" value="2"/>
</dbReference>